<sequence>MLHIETLTIPTPGRALVEITGKIADALDAAGAGRGLVTLFIRHTSASLTIQENADPDVRTDLIAALDRLAPETAPYVHTIEGPDDMPAHIKTMLTGTDLAIPVQDGRMMLGTWQGIYVVEHRARPHKREIVVHFAGEAAE</sequence>
<dbReference type="NCBIfam" id="TIGR00149">
    <property type="entry name" value="TIGR00149_YjbQ"/>
    <property type="match status" value="1"/>
</dbReference>
<dbReference type="InterPro" id="IPR035917">
    <property type="entry name" value="YjbQ-like_sf"/>
</dbReference>
<organism evidence="2 3">
    <name type="scientific">Fulvimarina manganoxydans</name>
    <dbReference type="NCBI Taxonomy" id="937218"/>
    <lineage>
        <taxon>Bacteria</taxon>
        <taxon>Pseudomonadati</taxon>
        <taxon>Pseudomonadota</taxon>
        <taxon>Alphaproteobacteria</taxon>
        <taxon>Hyphomicrobiales</taxon>
        <taxon>Aurantimonadaceae</taxon>
        <taxon>Fulvimarina</taxon>
    </lineage>
</organism>
<keyword evidence="3" id="KW-1185">Reference proteome</keyword>
<dbReference type="Gene3D" id="2.60.120.460">
    <property type="entry name" value="YjbQ-like"/>
    <property type="match status" value="1"/>
</dbReference>
<name>A0A1W2ES31_9HYPH</name>
<reference evidence="2 3" key="1">
    <citation type="submission" date="2017-04" db="EMBL/GenBank/DDBJ databases">
        <authorList>
            <person name="Afonso C.L."/>
            <person name="Miller P.J."/>
            <person name="Scott M.A."/>
            <person name="Spackman E."/>
            <person name="Goraichik I."/>
            <person name="Dimitrov K.M."/>
            <person name="Suarez D.L."/>
            <person name="Swayne D.E."/>
        </authorList>
    </citation>
    <scope>NUCLEOTIDE SEQUENCE [LARGE SCALE GENOMIC DNA]</scope>
    <source>
        <strain evidence="2 3">CGMCC 1.10972</strain>
    </source>
</reference>
<evidence type="ECO:0000313" key="3">
    <source>
        <dbReference type="Proteomes" id="UP000192656"/>
    </source>
</evidence>
<dbReference type="STRING" id="937218.SAMN06297251_13229"/>
<evidence type="ECO:0000313" key="2">
    <source>
        <dbReference type="EMBL" id="SMD12514.1"/>
    </source>
</evidence>
<evidence type="ECO:0000256" key="1">
    <source>
        <dbReference type="ARBA" id="ARBA00005534"/>
    </source>
</evidence>
<protein>
    <submittedName>
        <fullName evidence="2">Secondary thiamine-phosphate synthase enzyme</fullName>
    </submittedName>
</protein>
<dbReference type="PIRSF" id="PIRSF004681">
    <property type="entry name" value="UCP004681"/>
    <property type="match status" value="1"/>
</dbReference>
<gene>
    <name evidence="2" type="ORF">SAMN06297251_13229</name>
</gene>
<accession>A0A1W2ES31</accession>
<proteinExistence type="inferred from homology"/>
<comment type="similarity">
    <text evidence="1">Belongs to the UPF0047 family.</text>
</comment>
<dbReference type="AlphaFoldDB" id="A0A1W2ES31"/>
<dbReference type="SUPFAM" id="SSF111038">
    <property type="entry name" value="YjbQ-like"/>
    <property type="match status" value="1"/>
</dbReference>
<dbReference type="InterPro" id="IPR001602">
    <property type="entry name" value="UPF0047_YjbQ-like"/>
</dbReference>
<dbReference type="Proteomes" id="UP000192656">
    <property type="component" value="Unassembled WGS sequence"/>
</dbReference>
<dbReference type="PANTHER" id="PTHR30615:SF8">
    <property type="entry name" value="UPF0047 PROTEIN C4A8.02C"/>
    <property type="match status" value="1"/>
</dbReference>
<dbReference type="EMBL" id="FWXR01000032">
    <property type="protein sequence ID" value="SMD12514.1"/>
    <property type="molecule type" value="Genomic_DNA"/>
</dbReference>
<dbReference type="Pfam" id="PF01894">
    <property type="entry name" value="YjbQ"/>
    <property type="match status" value="1"/>
</dbReference>
<dbReference type="RefSeq" id="WP_084412841.1">
    <property type="nucleotide sequence ID" value="NZ_FWXR01000032.1"/>
</dbReference>
<dbReference type="OrthoDB" id="9801725at2"/>
<dbReference type="PANTHER" id="PTHR30615">
    <property type="entry name" value="UNCHARACTERIZED PROTEIN YJBQ-RELATED"/>
    <property type="match status" value="1"/>
</dbReference>